<dbReference type="RefSeq" id="WP_095509473.1">
    <property type="nucleotide sequence ID" value="NZ_MQWD01000001.1"/>
</dbReference>
<dbReference type="GO" id="GO:0016757">
    <property type="term" value="F:glycosyltransferase activity"/>
    <property type="evidence" value="ECO:0007669"/>
    <property type="project" value="TreeGrafter"/>
</dbReference>
<dbReference type="Gene3D" id="3.40.50.2000">
    <property type="entry name" value="Glycogen Phosphorylase B"/>
    <property type="match status" value="2"/>
</dbReference>
<evidence type="ECO:0000313" key="3">
    <source>
        <dbReference type="Proteomes" id="UP000216339"/>
    </source>
</evidence>
<evidence type="ECO:0008006" key="4">
    <source>
        <dbReference type="Google" id="ProtNLM"/>
    </source>
</evidence>
<dbReference type="AlphaFoldDB" id="A0A271IXB1"/>
<proteinExistence type="predicted"/>
<name>A0A271IXB1_9BACT</name>
<keyword evidence="3" id="KW-1185">Reference proteome</keyword>
<dbReference type="Proteomes" id="UP000216339">
    <property type="component" value="Unassembled WGS sequence"/>
</dbReference>
<reference evidence="2 3" key="1">
    <citation type="submission" date="2016-11" db="EMBL/GenBank/DDBJ databases">
        <title>Study of marine rhodopsin-containing bacteria.</title>
        <authorList>
            <person name="Yoshizawa S."/>
            <person name="Kumagai Y."/>
            <person name="Kogure K."/>
        </authorList>
    </citation>
    <scope>NUCLEOTIDE SEQUENCE [LARGE SCALE GENOMIC DNA]</scope>
    <source>
        <strain evidence="2 3">SAORIC-28</strain>
    </source>
</reference>
<comment type="caution">
    <text evidence="2">The sequence shown here is derived from an EMBL/GenBank/DDBJ whole genome shotgun (WGS) entry which is preliminary data.</text>
</comment>
<dbReference type="Pfam" id="PF13528">
    <property type="entry name" value="Glyco_trans_1_3"/>
    <property type="match status" value="1"/>
</dbReference>
<protein>
    <recommendedName>
        <fullName evidence="4">Glycosyltransferase</fullName>
    </recommendedName>
</protein>
<dbReference type="OrthoDB" id="9793805at2"/>
<organism evidence="2 3">
    <name type="scientific">Rubrivirga marina</name>
    <dbReference type="NCBI Taxonomy" id="1196024"/>
    <lineage>
        <taxon>Bacteria</taxon>
        <taxon>Pseudomonadati</taxon>
        <taxon>Rhodothermota</taxon>
        <taxon>Rhodothermia</taxon>
        <taxon>Rhodothermales</taxon>
        <taxon>Rubricoccaceae</taxon>
        <taxon>Rubrivirga</taxon>
    </lineage>
</organism>
<evidence type="ECO:0000313" key="2">
    <source>
        <dbReference type="EMBL" id="PAP75832.1"/>
    </source>
</evidence>
<evidence type="ECO:0000256" key="1">
    <source>
        <dbReference type="SAM" id="MobiDB-lite"/>
    </source>
</evidence>
<dbReference type="PANTHER" id="PTHR21015">
    <property type="entry name" value="UDP-N-ACETYLGLUCOSAMINE--N-ACETYLMURAMYL-(PENTAPEPTIDE) PYROPHOSPHORYL-UNDECAPRENOL N-ACETYLGLUCOSAMINE TRANSFERASE 1"/>
    <property type="match status" value="1"/>
</dbReference>
<dbReference type="SUPFAM" id="SSF53756">
    <property type="entry name" value="UDP-Glycosyltransferase/glycogen phosphorylase"/>
    <property type="match status" value="1"/>
</dbReference>
<gene>
    <name evidence="2" type="ORF">BSZ37_04930</name>
</gene>
<dbReference type="EMBL" id="MQWD01000001">
    <property type="protein sequence ID" value="PAP75832.1"/>
    <property type="molecule type" value="Genomic_DNA"/>
</dbReference>
<feature type="region of interest" description="Disordered" evidence="1">
    <location>
        <begin position="369"/>
        <end position="409"/>
    </location>
</feature>
<sequence>MRRDPLRVLFAVQGEGRGHLTQALAVAAMLRRRGHQVVGAVAGTSRWGDVPDFFREGLAARVETVESPGFVSGADGRIRPVATFAANVARMRRFAPSLDRITTVLDRLEPDVVVNFYEGLMGLHGLLRVSDVPVVAVGHQFFSGHPGYPLLPGQPLQRVAMEAYTSLVGVGAETRLALSFYDAPDRPGVRVVPPLLRSQLFDLGDAPGDGSILVYLMEPAMAPALAAWSDRNPGVRIHTFAAVEPHDHSPSLTFHGLSGTEFLKRMAAARGVVCTAGFETVSEAMWLGTPALLVPTPGHYEQRCNAVDAVAAGAGVHAETLDLDPLLDYLDHHAEAAQAETTSRFRRWIARAEGRAVGAIEEAAGLAPLGGDGAGDGLADEVEVREARYLPPTSSVDGRGPSENASTWE</sequence>
<dbReference type="PANTHER" id="PTHR21015:SF22">
    <property type="entry name" value="GLYCOSYLTRANSFERASE"/>
    <property type="match status" value="1"/>
</dbReference>
<accession>A0A271IXB1</accession>